<name>A0A443SBU3_9ACAR</name>
<organism evidence="9 10">
    <name type="scientific">Leptotrombidium deliense</name>
    <dbReference type="NCBI Taxonomy" id="299467"/>
    <lineage>
        <taxon>Eukaryota</taxon>
        <taxon>Metazoa</taxon>
        <taxon>Ecdysozoa</taxon>
        <taxon>Arthropoda</taxon>
        <taxon>Chelicerata</taxon>
        <taxon>Arachnida</taxon>
        <taxon>Acari</taxon>
        <taxon>Acariformes</taxon>
        <taxon>Trombidiformes</taxon>
        <taxon>Prostigmata</taxon>
        <taxon>Anystina</taxon>
        <taxon>Parasitengona</taxon>
        <taxon>Trombiculoidea</taxon>
        <taxon>Trombiculidae</taxon>
        <taxon>Leptotrombidium</taxon>
    </lineage>
</organism>
<feature type="non-terminal residue" evidence="9">
    <location>
        <position position="238"/>
    </location>
</feature>
<accession>A0A443SBU3</accession>
<comment type="similarity">
    <text evidence="3">Belongs to the PIGC family.</text>
</comment>
<feature type="transmembrane region" description="Helical" evidence="8">
    <location>
        <begin position="158"/>
        <end position="178"/>
    </location>
</feature>
<sequence>MKSVEKGWQKVLYKKQPFADNYVPPTFLKDLRTNVNIRYYSYREIIVKCTAVTQEICSIILFIVVFMLLKMGQPSIAVFVCVFIATITLLLYVTLIIQSKHSSMFFELKNAFIFLFGGFAVSPILKTLTETISIDTIYTMVTLTMLLHLVSYDYGAKAAIVSTSLSLNAAIFGAVCLASQLSTIYHVFALLILASDVFVLFSIIRRQMRDNSSQLTQCIITTLLAVSAFISLYIISGT</sequence>
<dbReference type="PIRSF" id="PIRSF016104">
    <property type="entry name" value="GPI2"/>
    <property type="match status" value="1"/>
</dbReference>
<keyword evidence="5 8" id="KW-0812">Transmembrane</keyword>
<evidence type="ECO:0000256" key="7">
    <source>
        <dbReference type="ARBA" id="ARBA00023136"/>
    </source>
</evidence>
<keyword evidence="7 8" id="KW-0472">Membrane</keyword>
<evidence type="ECO:0000256" key="3">
    <source>
        <dbReference type="ARBA" id="ARBA00008321"/>
    </source>
</evidence>
<dbReference type="Proteomes" id="UP000288716">
    <property type="component" value="Unassembled WGS sequence"/>
</dbReference>
<evidence type="ECO:0000256" key="5">
    <source>
        <dbReference type="ARBA" id="ARBA00022692"/>
    </source>
</evidence>
<dbReference type="PANTHER" id="PTHR12982">
    <property type="entry name" value="PHOSPHATIDYLINOSITOL GLYCAN, CLASS C"/>
    <property type="match status" value="1"/>
</dbReference>
<dbReference type="GO" id="GO:0016757">
    <property type="term" value="F:glycosyltransferase activity"/>
    <property type="evidence" value="ECO:0007669"/>
    <property type="project" value="UniProtKB-KW"/>
</dbReference>
<keyword evidence="4" id="KW-0337">GPI-anchor biosynthesis</keyword>
<gene>
    <name evidence="9" type="ORF">B4U80_11509</name>
</gene>
<evidence type="ECO:0000256" key="2">
    <source>
        <dbReference type="ARBA" id="ARBA00004687"/>
    </source>
</evidence>
<protein>
    <submittedName>
        <fullName evidence="9">Phosphatidylinositol N-acetylglucosaminyltransferase subunit C-like protein</fullName>
    </submittedName>
</protein>
<dbReference type="GO" id="GO:0006506">
    <property type="term" value="P:GPI anchor biosynthetic process"/>
    <property type="evidence" value="ECO:0007669"/>
    <property type="project" value="UniProtKB-UniPathway"/>
</dbReference>
<feature type="transmembrane region" description="Helical" evidence="8">
    <location>
        <begin position="215"/>
        <end position="235"/>
    </location>
</feature>
<reference evidence="9 10" key="1">
    <citation type="journal article" date="2018" name="Gigascience">
        <title>Genomes of trombidid mites reveal novel predicted allergens and laterally-transferred genes associated with secondary metabolism.</title>
        <authorList>
            <person name="Dong X."/>
            <person name="Chaisiri K."/>
            <person name="Xia D."/>
            <person name="Armstrong S.D."/>
            <person name="Fang Y."/>
            <person name="Donnelly M.J."/>
            <person name="Kadowaki T."/>
            <person name="McGarry J.W."/>
            <person name="Darby A.C."/>
            <person name="Makepeace B.L."/>
        </authorList>
    </citation>
    <scope>NUCLEOTIDE SEQUENCE [LARGE SCALE GENOMIC DNA]</scope>
    <source>
        <strain evidence="9">UoL-UT</strain>
    </source>
</reference>
<dbReference type="EMBL" id="NCKV01004162">
    <property type="protein sequence ID" value="RWS25013.1"/>
    <property type="molecule type" value="Genomic_DNA"/>
</dbReference>
<evidence type="ECO:0000256" key="8">
    <source>
        <dbReference type="SAM" id="Phobius"/>
    </source>
</evidence>
<feature type="transmembrane region" description="Helical" evidence="8">
    <location>
        <begin position="108"/>
        <end position="125"/>
    </location>
</feature>
<keyword evidence="6 8" id="KW-1133">Transmembrane helix</keyword>
<evidence type="ECO:0000256" key="6">
    <source>
        <dbReference type="ARBA" id="ARBA00022989"/>
    </source>
</evidence>
<proteinExistence type="inferred from homology"/>
<comment type="subcellular location">
    <subcellularLocation>
        <location evidence="1">Membrane</location>
        <topology evidence="1">Multi-pass membrane protein</topology>
    </subcellularLocation>
</comment>
<keyword evidence="9" id="KW-0808">Transferase</keyword>
<dbReference type="OrthoDB" id="196709at2759"/>
<keyword evidence="9" id="KW-0328">Glycosyltransferase</keyword>
<dbReference type="InterPro" id="IPR009450">
    <property type="entry name" value="Plno_GlcNAc_GPI2"/>
</dbReference>
<feature type="transmembrane region" description="Helical" evidence="8">
    <location>
        <begin position="45"/>
        <end position="69"/>
    </location>
</feature>
<dbReference type="GO" id="GO:0000506">
    <property type="term" value="C:glycosylphosphatidylinositol-N-acetylglucosaminyltransferase (GPI-GnT) complex"/>
    <property type="evidence" value="ECO:0007669"/>
    <property type="project" value="TreeGrafter"/>
</dbReference>
<dbReference type="STRING" id="299467.A0A443SBU3"/>
<evidence type="ECO:0000256" key="1">
    <source>
        <dbReference type="ARBA" id="ARBA00004141"/>
    </source>
</evidence>
<dbReference type="UniPathway" id="UPA00196"/>
<evidence type="ECO:0000313" key="10">
    <source>
        <dbReference type="Proteomes" id="UP000288716"/>
    </source>
</evidence>
<evidence type="ECO:0000313" key="9">
    <source>
        <dbReference type="EMBL" id="RWS25013.1"/>
    </source>
</evidence>
<comment type="caution">
    <text evidence="9">The sequence shown here is derived from an EMBL/GenBank/DDBJ whole genome shotgun (WGS) entry which is preliminary data.</text>
</comment>
<feature type="transmembrane region" description="Helical" evidence="8">
    <location>
        <begin position="184"/>
        <end position="203"/>
    </location>
</feature>
<comment type="pathway">
    <text evidence="2">Glycolipid biosynthesis; glycosylphosphatidylinositol-anchor biosynthesis.</text>
</comment>
<keyword evidence="10" id="KW-1185">Reference proteome</keyword>
<dbReference type="VEuPathDB" id="VectorBase:LDEU007029"/>
<evidence type="ECO:0000256" key="4">
    <source>
        <dbReference type="ARBA" id="ARBA00022502"/>
    </source>
</evidence>
<dbReference type="PANTHER" id="PTHR12982:SF0">
    <property type="entry name" value="PHOSPHATIDYLINOSITOL N-ACETYLGLUCOSAMINYLTRANSFERASE SUBUNIT C"/>
    <property type="match status" value="1"/>
</dbReference>
<dbReference type="AlphaFoldDB" id="A0A443SBU3"/>
<dbReference type="Pfam" id="PF06432">
    <property type="entry name" value="GPI2"/>
    <property type="match status" value="1"/>
</dbReference>
<feature type="transmembrane region" description="Helical" evidence="8">
    <location>
        <begin position="75"/>
        <end position="96"/>
    </location>
</feature>